<gene>
    <name evidence="1" type="ORF">LLUT_LOCUS10846</name>
</gene>
<evidence type="ECO:0000313" key="1">
    <source>
        <dbReference type="EMBL" id="CAL0309786.1"/>
    </source>
</evidence>
<name>A0AAV1WK83_LUPLU</name>
<reference evidence="1 2" key="1">
    <citation type="submission" date="2024-03" db="EMBL/GenBank/DDBJ databases">
        <authorList>
            <person name="Martinez-Hernandez J."/>
        </authorList>
    </citation>
    <scope>NUCLEOTIDE SEQUENCE [LARGE SCALE GENOMIC DNA]</scope>
</reference>
<keyword evidence="2" id="KW-1185">Reference proteome</keyword>
<dbReference type="AlphaFoldDB" id="A0AAV1WK83"/>
<proteinExistence type="predicted"/>
<protein>
    <submittedName>
        <fullName evidence="1">Uncharacterized protein</fullName>
    </submittedName>
</protein>
<comment type="caution">
    <text evidence="1">The sequence shown here is derived from an EMBL/GenBank/DDBJ whole genome shotgun (WGS) entry which is preliminary data.</text>
</comment>
<dbReference type="Proteomes" id="UP001497480">
    <property type="component" value="Unassembled WGS sequence"/>
</dbReference>
<sequence length="301" mass="32787">MNLQKSAPSVRRVVTPSWPKLDRFKLSDSRSFLDVVKGTDGVVGIPGLNSVDPSSVKDSGSFSYSAEKVDLDWLQNCMVGKTVETVDARLVSGLLKNEGFLTVAAHPIGGDLVLISPSEEKMAGAGILGRFGEDEDKVVEEREDMEREEVERRCSTSLIGNNSPVRFSHEAPFIGINDECGADLNNGITGINDECVPVLNNENDLALIEEIENFENPLNVLEYVVKAGGTCAYEGNNESFSNSIIDGGPELNEKEYGLHGVVAPSILAAPLFQNNLDSLEFNHKSTHVVFQMLIIVPRLQH</sequence>
<accession>A0AAV1WK83</accession>
<dbReference type="EMBL" id="CAXHTB010000007">
    <property type="protein sequence ID" value="CAL0309786.1"/>
    <property type="molecule type" value="Genomic_DNA"/>
</dbReference>
<organism evidence="1 2">
    <name type="scientific">Lupinus luteus</name>
    <name type="common">European yellow lupine</name>
    <dbReference type="NCBI Taxonomy" id="3873"/>
    <lineage>
        <taxon>Eukaryota</taxon>
        <taxon>Viridiplantae</taxon>
        <taxon>Streptophyta</taxon>
        <taxon>Embryophyta</taxon>
        <taxon>Tracheophyta</taxon>
        <taxon>Spermatophyta</taxon>
        <taxon>Magnoliopsida</taxon>
        <taxon>eudicotyledons</taxon>
        <taxon>Gunneridae</taxon>
        <taxon>Pentapetalae</taxon>
        <taxon>rosids</taxon>
        <taxon>fabids</taxon>
        <taxon>Fabales</taxon>
        <taxon>Fabaceae</taxon>
        <taxon>Papilionoideae</taxon>
        <taxon>50 kb inversion clade</taxon>
        <taxon>genistoids sensu lato</taxon>
        <taxon>core genistoids</taxon>
        <taxon>Genisteae</taxon>
        <taxon>Lupinus</taxon>
    </lineage>
</organism>
<evidence type="ECO:0000313" key="2">
    <source>
        <dbReference type="Proteomes" id="UP001497480"/>
    </source>
</evidence>